<dbReference type="PROSITE" id="PS51355">
    <property type="entry name" value="GLUTATHIONE_PEROXID_3"/>
    <property type="match status" value="1"/>
</dbReference>
<keyword evidence="2 5" id="KW-0575">Peroxidase</keyword>
<dbReference type="GO" id="GO:0004601">
    <property type="term" value="F:peroxidase activity"/>
    <property type="evidence" value="ECO:0007669"/>
    <property type="project" value="UniProtKB-KW"/>
</dbReference>
<evidence type="ECO:0000256" key="5">
    <source>
        <dbReference type="RuleBase" id="RU000499"/>
    </source>
</evidence>
<name>A0A1L3THW7_9MAXI</name>
<evidence type="ECO:0000256" key="4">
    <source>
        <dbReference type="ARBA" id="ARBA00023002"/>
    </source>
</evidence>
<dbReference type="AlphaFoldDB" id="A0A1L3THW7"/>
<organism evidence="6">
    <name type="scientific">Tigriopus kingsejongensis</name>
    <dbReference type="NCBI Taxonomy" id="1133412"/>
    <lineage>
        <taxon>Eukaryota</taxon>
        <taxon>Metazoa</taxon>
        <taxon>Ecdysozoa</taxon>
        <taxon>Arthropoda</taxon>
        <taxon>Crustacea</taxon>
        <taxon>Multicrustacea</taxon>
        <taxon>Hexanauplia</taxon>
        <taxon>Copepoda</taxon>
        <taxon>Harpacticoida</taxon>
        <taxon>Harpacticidae</taxon>
        <taxon>Tigriopus</taxon>
    </lineage>
</organism>
<accession>A0A1L3THW7</accession>
<dbReference type="PRINTS" id="PR01011">
    <property type="entry name" value="GLUTPROXDASE"/>
</dbReference>
<evidence type="ECO:0000256" key="1">
    <source>
        <dbReference type="ARBA" id="ARBA00006926"/>
    </source>
</evidence>
<dbReference type="PIRSF" id="PIRSF000303">
    <property type="entry name" value="Glutathion_perox"/>
    <property type="match status" value="1"/>
</dbReference>
<dbReference type="PROSITE" id="PS00763">
    <property type="entry name" value="GLUTATHIONE_PEROXID_2"/>
    <property type="match status" value="1"/>
</dbReference>
<proteinExistence type="evidence at transcript level"/>
<dbReference type="Pfam" id="PF00255">
    <property type="entry name" value="GSHPx"/>
    <property type="match status" value="1"/>
</dbReference>
<dbReference type="InterPro" id="IPR000889">
    <property type="entry name" value="Glutathione_peroxidase"/>
</dbReference>
<dbReference type="PANTHER" id="PTHR11592:SF134">
    <property type="entry name" value="PHOSPHOLIPID HYDROPEROXIDE GLUTATHIONE PEROXIDASE"/>
    <property type="match status" value="1"/>
</dbReference>
<dbReference type="Gene3D" id="3.40.30.10">
    <property type="entry name" value="Glutaredoxin"/>
    <property type="match status" value="1"/>
</dbReference>
<keyword evidence="3" id="KW-0712">Selenocysteine</keyword>
<dbReference type="GO" id="GO:0006979">
    <property type="term" value="P:response to oxidative stress"/>
    <property type="evidence" value="ECO:0007669"/>
    <property type="project" value="InterPro"/>
</dbReference>
<dbReference type="InterPro" id="IPR036249">
    <property type="entry name" value="Thioredoxin-like_sf"/>
</dbReference>
<reference evidence="6" key="1">
    <citation type="submission" date="2016-08" db="EMBL/GenBank/DDBJ databases">
        <title>Different susceptibilities of the Antarctic and temperate copepods Tigriopus kingsejongensis and Tigriopus japonicus to ultraviolet B(UV-B) radiation.</title>
        <authorList>
            <person name="Lee J.-S."/>
        </authorList>
    </citation>
    <scope>NUCLEOTIDE SEQUENCE</scope>
</reference>
<keyword evidence="4 5" id="KW-0560">Oxidoreductase</keyword>
<comment type="similarity">
    <text evidence="1 5">Belongs to the glutathione peroxidase family.</text>
</comment>
<evidence type="ECO:0000256" key="2">
    <source>
        <dbReference type="ARBA" id="ARBA00022559"/>
    </source>
</evidence>
<evidence type="ECO:0000313" key="6">
    <source>
        <dbReference type="EMBL" id="APH81362.1"/>
    </source>
</evidence>
<sequence length="114" mass="12959">MYEQYSSEGSGGLRILAFPCNQFGGQEPGTAQEIKDFVAKFNVTFDMFEKIDVNGKGEHPLFTYLKHEQSGFMINAIKWNFTKFVINKEGKAVVRFGPTDDPIPKVEDKVKELF</sequence>
<dbReference type="SUPFAM" id="SSF52833">
    <property type="entry name" value="Thioredoxin-like"/>
    <property type="match status" value="1"/>
</dbReference>
<evidence type="ECO:0000256" key="3">
    <source>
        <dbReference type="ARBA" id="ARBA00022933"/>
    </source>
</evidence>
<dbReference type="PANTHER" id="PTHR11592">
    <property type="entry name" value="GLUTATHIONE PEROXIDASE"/>
    <property type="match status" value="1"/>
</dbReference>
<dbReference type="EMBL" id="KX695151">
    <property type="protein sequence ID" value="APH81362.1"/>
    <property type="molecule type" value="mRNA"/>
</dbReference>
<dbReference type="CDD" id="cd00340">
    <property type="entry name" value="GSH_Peroxidase"/>
    <property type="match status" value="1"/>
</dbReference>
<protein>
    <recommendedName>
        <fullName evidence="5">Glutathione peroxidase</fullName>
    </recommendedName>
</protein>
<dbReference type="InterPro" id="IPR029760">
    <property type="entry name" value="GPX_CS"/>
</dbReference>